<evidence type="ECO:0008006" key="3">
    <source>
        <dbReference type="Google" id="ProtNLM"/>
    </source>
</evidence>
<protein>
    <recommendedName>
        <fullName evidence="3">Retrotransposon gag domain-containing protein</fullName>
    </recommendedName>
</protein>
<dbReference type="Proteomes" id="UP000233837">
    <property type="component" value="Unassembled WGS sequence"/>
</dbReference>
<gene>
    <name evidence="1" type="ORF">MA16_Dca022513</name>
</gene>
<sequence>MRPLLFKGIEGPIEAENWLLRIEKILEGMNCPEERKVSLATFALEGEAERWWKGLISRQIWRNPKYASQVG</sequence>
<accession>A0A2I0VTF9</accession>
<reference evidence="1 2" key="2">
    <citation type="journal article" date="2017" name="Nature">
        <title>The Apostasia genome and the evolution of orchids.</title>
        <authorList>
            <person name="Zhang G.Q."/>
            <person name="Liu K.W."/>
            <person name="Li Z."/>
            <person name="Lohaus R."/>
            <person name="Hsiao Y.Y."/>
            <person name="Niu S.C."/>
            <person name="Wang J.Y."/>
            <person name="Lin Y.C."/>
            <person name="Xu Q."/>
            <person name="Chen L.J."/>
            <person name="Yoshida K."/>
            <person name="Fujiwara S."/>
            <person name="Wang Z.W."/>
            <person name="Zhang Y.Q."/>
            <person name="Mitsuda N."/>
            <person name="Wang M."/>
            <person name="Liu G.H."/>
            <person name="Pecoraro L."/>
            <person name="Huang H.X."/>
            <person name="Xiao X.J."/>
            <person name="Lin M."/>
            <person name="Wu X.Y."/>
            <person name="Wu W.L."/>
            <person name="Chen Y.Y."/>
            <person name="Chang S.B."/>
            <person name="Sakamoto S."/>
            <person name="Ohme-Takagi M."/>
            <person name="Yagi M."/>
            <person name="Zeng S.J."/>
            <person name="Shen C.Y."/>
            <person name="Yeh C.M."/>
            <person name="Luo Y.B."/>
            <person name="Tsai W.C."/>
            <person name="Van de Peer Y."/>
            <person name="Liu Z.J."/>
        </authorList>
    </citation>
    <scope>NUCLEOTIDE SEQUENCE [LARGE SCALE GENOMIC DNA]</scope>
    <source>
        <tissue evidence="1">The whole plant</tissue>
    </source>
</reference>
<dbReference type="AlphaFoldDB" id="A0A2I0VTF9"/>
<dbReference type="EMBL" id="KZ503249">
    <property type="protein sequence ID" value="PKU66693.1"/>
    <property type="molecule type" value="Genomic_DNA"/>
</dbReference>
<name>A0A2I0VTF9_9ASPA</name>
<evidence type="ECO:0000313" key="1">
    <source>
        <dbReference type="EMBL" id="PKU66693.1"/>
    </source>
</evidence>
<keyword evidence="2" id="KW-1185">Reference proteome</keyword>
<organism evidence="1 2">
    <name type="scientific">Dendrobium catenatum</name>
    <dbReference type="NCBI Taxonomy" id="906689"/>
    <lineage>
        <taxon>Eukaryota</taxon>
        <taxon>Viridiplantae</taxon>
        <taxon>Streptophyta</taxon>
        <taxon>Embryophyta</taxon>
        <taxon>Tracheophyta</taxon>
        <taxon>Spermatophyta</taxon>
        <taxon>Magnoliopsida</taxon>
        <taxon>Liliopsida</taxon>
        <taxon>Asparagales</taxon>
        <taxon>Orchidaceae</taxon>
        <taxon>Epidendroideae</taxon>
        <taxon>Malaxideae</taxon>
        <taxon>Dendrobiinae</taxon>
        <taxon>Dendrobium</taxon>
    </lineage>
</organism>
<proteinExistence type="predicted"/>
<reference evidence="1 2" key="1">
    <citation type="journal article" date="2016" name="Sci. Rep.">
        <title>The Dendrobium catenatum Lindl. genome sequence provides insights into polysaccharide synthase, floral development and adaptive evolution.</title>
        <authorList>
            <person name="Zhang G.Q."/>
            <person name="Xu Q."/>
            <person name="Bian C."/>
            <person name="Tsai W.C."/>
            <person name="Yeh C.M."/>
            <person name="Liu K.W."/>
            <person name="Yoshida K."/>
            <person name="Zhang L.S."/>
            <person name="Chang S.B."/>
            <person name="Chen F."/>
            <person name="Shi Y."/>
            <person name="Su Y.Y."/>
            <person name="Zhang Y.Q."/>
            <person name="Chen L.J."/>
            <person name="Yin Y."/>
            <person name="Lin M."/>
            <person name="Huang H."/>
            <person name="Deng H."/>
            <person name="Wang Z.W."/>
            <person name="Zhu S.L."/>
            <person name="Zhao X."/>
            <person name="Deng C."/>
            <person name="Niu S.C."/>
            <person name="Huang J."/>
            <person name="Wang M."/>
            <person name="Liu G.H."/>
            <person name="Yang H.J."/>
            <person name="Xiao X.J."/>
            <person name="Hsiao Y.Y."/>
            <person name="Wu W.L."/>
            <person name="Chen Y.Y."/>
            <person name="Mitsuda N."/>
            <person name="Ohme-Takagi M."/>
            <person name="Luo Y.B."/>
            <person name="Van de Peer Y."/>
            <person name="Liu Z.J."/>
        </authorList>
    </citation>
    <scope>NUCLEOTIDE SEQUENCE [LARGE SCALE GENOMIC DNA]</scope>
    <source>
        <tissue evidence="1">The whole plant</tissue>
    </source>
</reference>
<evidence type="ECO:0000313" key="2">
    <source>
        <dbReference type="Proteomes" id="UP000233837"/>
    </source>
</evidence>